<comment type="caution">
    <text evidence="2">The sequence shown here is derived from an EMBL/GenBank/DDBJ whole genome shotgun (WGS) entry which is preliminary data.</text>
</comment>
<keyword evidence="3" id="KW-1185">Reference proteome</keyword>
<dbReference type="Proteomes" id="UP000237105">
    <property type="component" value="Unassembled WGS sequence"/>
</dbReference>
<feature type="region of interest" description="Disordered" evidence="1">
    <location>
        <begin position="24"/>
        <end position="56"/>
    </location>
</feature>
<evidence type="ECO:0000256" key="1">
    <source>
        <dbReference type="SAM" id="MobiDB-lite"/>
    </source>
</evidence>
<accession>A0A2P5BB60</accession>
<evidence type="ECO:0000313" key="2">
    <source>
        <dbReference type="EMBL" id="PON46024.1"/>
    </source>
</evidence>
<organism evidence="2 3">
    <name type="scientific">Parasponia andersonii</name>
    <name type="common">Sponia andersonii</name>
    <dbReference type="NCBI Taxonomy" id="3476"/>
    <lineage>
        <taxon>Eukaryota</taxon>
        <taxon>Viridiplantae</taxon>
        <taxon>Streptophyta</taxon>
        <taxon>Embryophyta</taxon>
        <taxon>Tracheophyta</taxon>
        <taxon>Spermatophyta</taxon>
        <taxon>Magnoliopsida</taxon>
        <taxon>eudicotyledons</taxon>
        <taxon>Gunneridae</taxon>
        <taxon>Pentapetalae</taxon>
        <taxon>rosids</taxon>
        <taxon>fabids</taxon>
        <taxon>Rosales</taxon>
        <taxon>Cannabaceae</taxon>
        <taxon>Parasponia</taxon>
    </lineage>
</organism>
<evidence type="ECO:0000313" key="3">
    <source>
        <dbReference type="Proteomes" id="UP000237105"/>
    </source>
</evidence>
<sequence length="68" mass="7448">MSDQPPPLATTPPPSLTNALARNKELSKTKPMPPVLPHFDVRRSHSSPAKVSPPARFFSHRSASNLCF</sequence>
<name>A0A2P5BB60_PARAD</name>
<dbReference type="AlphaFoldDB" id="A0A2P5BB60"/>
<proteinExistence type="predicted"/>
<dbReference type="EMBL" id="JXTB01000319">
    <property type="protein sequence ID" value="PON46024.1"/>
    <property type="molecule type" value="Genomic_DNA"/>
</dbReference>
<gene>
    <name evidence="2" type="ORF">PanWU01x14_254440</name>
</gene>
<protein>
    <submittedName>
        <fullName evidence="2">Uncharacterized protein</fullName>
    </submittedName>
</protein>
<reference evidence="3" key="1">
    <citation type="submission" date="2016-06" db="EMBL/GenBank/DDBJ databases">
        <title>Parallel loss of symbiosis genes in relatives of nitrogen-fixing non-legume Parasponia.</title>
        <authorList>
            <person name="Van Velzen R."/>
            <person name="Holmer R."/>
            <person name="Bu F."/>
            <person name="Rutten L."/>
            <person name="Van Zeijl A."/>
            <person name="Liu W."/>
            <person name="Santuari L."/>
            <person name="Cao Q."/>
            <person name="Sharma T."/>
            <person name="Shen D."/>
            <person name="Roswanjaya Y."/>
            <person name="Wardhani T."/>
            <person name="Kalhor M.S."/>
            <person name="Jansen J."/>
            <person name="Van den Hoogen J."/>
            <person name="Gungor B."/>
            <person name="Hartog M."/>
            <person name="Hontelez J."/>
            <person name="Verver J."/>
            <person name="Yang W.-C."/>
            <person name="Schijlen E."/>
            <person name="Repin R."/>
            <person name="Schilthuizen M."/>
            <person name="Schranz E."/>
            <person name="Heidstra R."/>
            <person name="Miyata K."/>
            <person name="Fedorova E."/>
            <person name="Kohlen W."/>
            <person name="Bisseling T."/>
            <person name="Smit S."/>
            <person name="Geurts R."/>
        </authorList>
    </citation>
    <scope>NUCLEOTIDE SEQUENCE [LARGE SCALE GENOMIC DNA]</scope>
    <source>
        <strain evidence="3">cv. WU1-14</strain>
    </source>
</reference>